<reference evidence="1" key="2">
    <citation type="submission" date="2022-06" db="UniProtKB">
        <authorList>
            <consortium name="EnsemblMetazoa"/>
        </authorList>
    </citation>
    <scope>IDENTIFICATION</scope>
    <source>
        <strain evidence="1">PS312</strain>
    </source>
</reference>
<gene>
    <name evidence="1" type="primary">WBGene00111774</name>
</gene>
<keyword evidence="2" id="KW-1185">Reference proteome</keyword>
<sequence>MYNIFDFEGNAEANGHYVIRNVNASEAVGNDVTVWVIERAKASEFDYEIYDAANLNRASGVPRAIVTVMSAMRFRVMADAGEANSYTTRLVGFDNALDNNPDNCNYAYKTRTIHLSYKMHVCSVNIRELATSGFLSSPGYNGCARLDNNQAYLAKQYQYSESNDFLAGPKLTGAQNDCHITVASTQLVIIAYDRLTPSQSFMLRFTSTGEGNTLPLI</sequence>
<evidence type="ECO:0000313" key="2">
    <source>
        <dbReference type="Proteomes" id="UP000005239"/>
    </source>
</evidence>
<accession>A0A8R1UDS8</accession>
<dbReference type="EnsemblMetazoa" id="PPA22220.1">
    <property type="protein sequence ID" value="PPA22220.1"/>
    <property type="gene ID" value="WBGene00111774"/>
</dbReference>
<dbReference type="Proteomes" id="UP000005239">
    <property type="component" value="Unassembled WGS sequence"/>
</dbReference>
<dbReference type="AlphaFoldDB" id="A0A2A6CMJ9"/>
<reference evidence="2" key="1">
    <citation type="journal article" date="2008" name="Nat. Genet.">
        <title>The Pristionchus pacificus genome provides a unique perspective on nematode lifestyle and parasitism.</title>
        <authorList>
            <person name="Dieterich C."/>
            <person name="Clifton S.W."/>
            <person name="Schuster L.N."/>
            <person name="Chinwalla A."/>
            <person name="Delehaunty K."/>
            <person name="Dinkelacker I."/>
            <person name="Fulton L."/>
            <person name="Fulton R."/>
            <person name="Godfrey J."/>
            <person name="Minx P."/>
            <person name="Mitreva M."/>
            <person name="Roeseler W."/>
            <person name="Tian H."/>
            <person name="Witte H."/>
            <person name="Yang S.P."/>
            <person name="Wilson R.K."/>
            <person name="Sommer R.J."/>
        </authorList>
    </citation>
    <scope>NUCLEOTIDE SEQUENCE [LARGE SCALE GENOMIC DNA]</scope>
    <source>
        <strain evidence="2">PS312</strain>
    </source>
</reference>
<protein>
    <submittedName>
        <fullName evidence="1">Uncharacterized protein</fullName>
    </submittedName>
</protein>
<name>A0A2A6CMJ9_PRIPA</name>
<organism evidence="1 2">
    <name type="scientific">Pristionchus pacificus</name>
    <name type="common">Parasitic nematode worm</name>
    <dbReference type="NCBI Taxonomy" id="54126"/>
    <lineage>
        <taxon>Eukaryota</taxon>
        <taxon>Metazoa</taxon>
        <taxon>Ecdysozoa</taxon>
        <taxon>Nematoda</taxon>
        <taxon>Chromadorea</taxon>
        <taxon>Rhabditida</taxon>
        <taxon>Rhabditina</taxon>
        <taxon>Diplogasteromorpha</taxon>
        <taxon>Diplogasteroidea</taxon>
        <taxon>Neodiplogasteridae</taxon>
        <taxon>Pristionchus</taxon>
    </lineage>
</organism>
<evidence type="ECO:0000313" key="1">
    <source>
        <dbReference type="EnsemblMetazoa" id="PPA22220.1"/>
    </source>
</evidence>
<accession>A0A2A6CMJ9</accession>
<proteinExistence type="predicted"/>